<reference evidence="2" key="1">
    <citation type="submission" date="2023-07" db="EMBL/GenBank/DDBJ databases">
        <title>Genomic Encyclopedia of Type Strains, Phase IV (KMG-IV): sequencing the most valuable type-strain genomes for metagenomic binning, comparative biology and taxonomic classification.</title>
        <authorList>
            <person name="Goeker M."/>
        </authorList>
    </citation>
    <scope>NUCLEOTIDE SEQUENCE</scope>
    <source>
        <strain evidence="2">DSM 24202</strain>
    </source>
</reference>
<protein>
    <recommendedName>
        <fullName evidence="1">Coenzyme F420 hydrogenase/dehydrogenase beta subunit C-terminal domain-containing protein</fullName>
    </recommendedName>
</protein>
<evidence type="ECO:0000313" key="2">
    <source>
        <dbReference type="EMBL" id="MDQ0289861.1"/>
    </source>
</evidence>
<sequence length="196" mass="22829">MQFCFIAGNLTCCQRPPTSTCTQICNPRNCLKHQFIFKNSSENIINAGDNNIVSFGFTKKCYKRPNCLQCQFAYKDRSSDITLGDFWGEKDYCQEHYFGVSAVLVHTENGFLLLKQSPIQLNTCKYDNILSFNKNIEQHKTGINKNIAHIEWTIDNFFYKKLHLVDHKESIIFSLYKIITKVLFYTNKAIINKQKK</sequence>
<organism evidence="2 3">
    <name type="scientific">Oligosphaera ethanolica</name>
    <dbReference type="NCBI Taxonomy" id="760260"/>
    <lineage>
        <taxon>Bacteria</taxon>
        <taxon>Pseudomonadati</taxon>
        <taxon>Lentisphaerota</taxon>
        <taxon>Oligosphaeria</taxon>
        <taxon>Oligosphaerales</taxon>
        <taxon>Oligosphaeraceae</taxon>
        <taxon>Oligosphaera</taxon>
    </lineage>
</organism>
<dbReference type="RefSeq" id="WP_307261304.1">
    <property type="nucleotide sequence ID" value="NZ_JAUSVL010000001.1"/>
</dbReference>
<dbReference type="InterPro" id="IPR007525">
    <property type="entry name" value="FrhB_FdhB_C"/>
</dbReference>
<evidence type="ECO:0000313" key="3">
    <source>
        <dbReference type="Proteomes" id="UP001238163"/>
    </source>
</evidence>
<evidence type="ECO:0000259" key="1">
    <source>
        <dbReference type="Pfam" id="PF04432"/>
    </source>
</evidence>
<gene>
    <name evidence="2" type="ORF">J3R75_001968</name>
</gene>
<dbReference type="Proteomes" id="UP001238163">
    <property type="component" value="Unassembled WGS sequence"/>
</dbReference>
<dbReference type="AlphaFoldDB" id="A0AAE3VGA2"/>
<dbReference type="EMBL" id="JAUSVL010000001">
    <property type="protein sequence ID" value="MDQ0289861.1"/>
    <property type="molecule type" value="Genomic_DNA"/>
</dbReference>
<proteinExistence type="predicted"/>
<comment type="caution">
    <text evidence="2">The sequence shown here is derived from an EMBL/GenBank/DDBJ whole genome shotgun (WGS) entry which is preliminary data.</text>
</comment>
<feature type="domain" description="Coenzyme F420 hydrogenase/dehydrogenase beta subunit C-terminal" evidence="1">
    <location>
        <begin position="52"/>
        <end position="116"/>
    </location>
</feature>
<name>A0AAE3VGA2_9BACT</name>
<dbReference type="Pfam" id="PF04432">
    <property type="entry name" value="FrhB_FdhB_C"/>
    <property type="match status" value="1"/>
</dbReference>
<keyword evidence="3" id="KW-1185">Reference proteome</keyword>
<accession>A0AAE3VGA2</accession>